<dbReference type="InterPro" id="IPR013433">
    <property type="entry name" value="PHA_gran_rgn"/>
</dbReference>
<evidence type="ECO:0000313" key="2">
    <source>
        <dbReference type="Proteomes" id="UP001374803"/>
    </source>
</evidence>
<dbReference type="EMBL" id="CP089983">
    <property type="protein sequence ID" value="WXB09274.1"/>
    <property type="molecule type" value="Genomic_DNA"/>
</dbReference>
<protein>
    <submittedName>
        <fullName evidence="1">Polyhydroxyalkanoic acid system family protein</fullName>
    </submittedName>
</protein>
<dbReference type="Proteomes" id="UP001374803">
    <property type="component" value="Chromosome"/>
</dbReference>
<dbReference type="RefSeq" id="WP_394838945.1">
    <property type="nucleotide sequence ID" value="NZ_CP089929.1"/>
</dbReference>
<evidence type="ECO:0000313" key="1">
    <source>
        <dbReference type="EMBL" id="WXB09274.1"/>
    </source>
</evidence>
<dbReference type="Pfam" id="PF09650">
    <property type="entry name" value="PHA_gran_rgn"/>
    <property type="match status" value="1"/>
</dbReference>
<organism evidence="1 2">
    <name type="scientific">Pendulispora rubella</name>
    <dbReference type="NCBI Taxonomy" id="2741070"/>
    <lineage>
        <taxon>Bacteria</taxon>
        <taxon>Pseudomonadati</taxon>
        <taxon>Myxococcota</taxon>
        <taxon>Myxococcia</taxon>
        <taxon>Myxococcales</taxon>
        <taxon>Sorangiineae</taxon>
        <taxon>Pendulisporaceae</taxon>
        <taxon>Pendulispora</taxon>
    </lineage>
</organism>
<accession>A0ABZ2LEF4</accession>
<sequence length="95" mass="10503">MATIDIARPHALTKEEAKNRAEQLAKGMQEKLGIVWNWVGDAIEFNVPSGAAKGAKGKVGVTDREVRVEVDLPFMLKMMKGTVEEKIQEKLKALL</sequence>
<proteinExistence type="predicted"/>
<reference evidence="1" key="1">
    <citation type="submission" date="2021-12" db="EMBL/GenBank/DDBJ databases">
        <title>Discovery of the Pendulisporaceae a myxobacterial family with distinct sporulation behavior and unique specialized metabolism.</title>
        <authorList>
            <person name="Garcia R."/>
            <person name="Popoff A."/>
            <person name="Bader C.D."/>
            <person name="Loehr J."/>
            <person name="Walesch S."/>
            <person name="Walt C."/>
            <person name="Boldt J."/>
            <person name="Bunk B."/>
            <person name="Haeckl F.J.F.P.J."/>
            <person name="Gunesch A.P."/>
            <person name="Birkelbach J."/>
            <person name="Nuebel U."/>
            <person name="Pietschmann T."/>
            <person name="Bach T."/>
            <person name="Mueller R."/>
        </authorList>
    </citation>
    <scope>NUCLEOTIDE SEQUENCE</scope>
    <source>
        <strain evidence="1">MSr11367</strain>
    </source>
</reference>
<gene>
    <name evidence="1" type="ORF">LVJ94_18810</name>
</gene>
<name>A0ABZ2LEF4_9BACT</name>
<dbReference type="NCBIfam" id="TIGR02610">
    <property type="entry name" value="PHA_gran_rgn"/>
    <property type="match status" value="1"/>
</dbReference>
<keyword evidence="2" id="KW-1185">Reference proteome</keyword>